<dbReference type="AlphaFoldDB" id="A0A0F9BSW5"/>
<name>A0A0F9BSW5_9ZZZZ</name>
<protein>
    <submittedName>
        <fullName evidence="1">Uncharacterized protein</fullName>
    </submittedName>
</protein>
<comment type="caution">
    <text evidence="1">The sequence shown here is derived from an EMBL/GenBank/DDBJ whole genome shotgun (WGS) entry which is preliminary data.</text>
</comment>
<reference evidence="1" key="1">
    <citation type="journal article" date="2015" name="Nature">
        <title>Complex archaea that bridge the gap between prokaryotes and eukaryotes.</title>
        <authorList>
            <person name="Spang A."/>
            <person name="Saw J.H."/>
            <person name="Jorgensen S.L."/>
            <person name="Zaremba-Niedzwiedzka K."/>
            <person name="Martijn J."/>
            <person name="Lind A.E."/>
            <person name="van Eijk R."/>
            <person name="Schleper C."/>
            <person name="Guy L."/>
            <person name="Ettema T.J."/>
        </authorList>
    </citation>
    <scope>NUCLEOTIDE SEQUENCE</scope>
</reference>
<accession>A0A0F9BSW5</accession>
<evidence type="ECO:0000313" key="1">
    <source>
        <dbReference type="EMBL" id="KKL24980.1"/>
    </source>
</evidence>
<proteinExistence type="predicted"/>
<gene>
    <name evidence="1" type="ORF">LCGC14_2409910</name>
</gene>
<dbReference type="EMBL" id="LAZR01036387">
    <property type="protein sequence ID" value="KKL24980.1"/>
    <property type="molecule type" value="Genomic_DNA"/>
</dbReference>
<organism evidence="1">
    <name type="scientific">marine sediment metagenome</name>
    <dbReference type="NCBI Taxonomy" id="412755"/>
    <lineage>
        <taxon>unclassified sequences</taxon>
        <taxon>metagenomes</taxon>
        <taxon>ecological metagenomes</taxon>
    </lineage>
</organism>
<sequence>MDSKGKLIPLSAVPSLVAELTGVWRHRATVYKWAKVGCRSLDARVVKLKVEKRMGQLFTTREDVMEFIREVG</sequence>